<comment type="subcellular location">
    <subcellularLocation>
        <location evidence="1">Nucleus</location>
    </subcellularLocation>
</comment>
<dbReference type="GO" id="GO:0005672">
    <property type="term" value="C:transcription factor TFIIA complex"/>
    <property type="evidence" value="ECO:0007669"/>
    <property type="project" value="InterPro"/>
</dbReference>
<dbReference type="Pfam" id="PF03153">
    <property type="entry name" value="TFIIA"/>
    <property type="match status" value="1"/>
</dbReference>
<dbReference type="Proteomes" id="UP000009170">
    <property type="component" value="Unassembled WGS sequence"/>
</dbReference>
<accession>Q01EM7</accession>
<dbReference type="Gene3D" id="1.10.287.100">
    <property type="match status" value="1"/>
</dbReference>
<keyword evidence="7" id="KW-1185">Reference proteome</keyword>
<dbReference type="EMBL" id="CAID01000002">
    <property type="protein sequence ID" value="CAL52226.2"/>
    <property type="molecule type" value="Genomic_DNA"/>
</dbReference>
<evidence type="ECO:0000313" key="7">
    <source>
        <dbReference type="Proteomes" id="UP000009170"/>
    </source>
</evidence>
<feature type="compositionally biased region" description="Low complexity" evidence="5">
    <location>
        <begin position="80"/>
        <end position="90"/>
    </location>
</feature>
<reference evidence="7" key="1">
    <citation type="journal article" date="2006" name="Proc. Natl. Acad. Sci. U.S.A.">
        <title>Genome analysis of the smallest free-living eukaryote Ostreococcus tauri unveils many unique features.</title>
        <authorList>
            <person name="Derelle E."/>
            <person name="Ferraz C."/>
            <person name="Rombauts S."/>
            <person name="Rouze P."/>
            <person name="Worden A.Z."/>
            <person name="Robbens S."/>
            <person name="Partensky F."/>
            <person name="Degroeve S."/>
            <person name="Echeynie S."/>
            <person name="Cooke R."/>
            <person name="Saeys Y."/>
            <person name="Wuyts J."/>
            <person name="Jabbari K."/>
            <person name="Bowler C."/>
            <person name="Panaud O."/>
            <person name="Piegu B."/>
            <person name="Ball S.G."/>
            <person name="Ral J.-P."/>
            <person name="Bouget F.-Y."/>
            <person name="Piganeau G."/>
            <person name="De Baets B."/>
            <person name="Picard A."/>
            <person name="Delseny M."/>
            <person name="Demaille J."/>
            <person name="Van de Peer Y."/>
            <person name="Moreau H."/>
        </authorList>
    </citation>
    <scope>NUCLEOTIDE SEQUENCE [LARGE SCALE GENOMIC DNA]</scope>
    <source>
        <strain evidence="7">OTTH 0595 / CCAP 157/2 / RCC745</strain>
    </source>
</reference>
<dbReference type="InterPro" id="IPR004855">
    <property type="entry name" value="TFIIA_asu/bsu"/>
</dbReference>
<proteinExistence type="inferred from homology"/>
<dbReference type="FunCoup" id="Q01EM7">
    <property type="interactions" value="1459"/>
</dbReference>
<dbReference type="GeneID" id="9832611"/>
<dbReference type="InParanoid" id="Q01EM7"/>
<evidence type="ECO:0000313" key="6">
    <source>
        <dbReference type="EMBL" id="CAL52226.2"/>
    </source>
</evidence>
<dbReference type="PANTHER" id="PTHR12694:SF8">
    <property type="entry name" value="TRANSCRIPTION INITIATION FACTOR IIA SUBUNIT 1"/>
    <property type="match status" value="1"/>
</dbReference>
<dbReference type="OrthoDB" id="6275927at2759"/>
<evidence type="ECO:0000256" key="1">
    <source>
        <dbReference type="ARBA" id="ARBA00004123"/>
    </source>
</evidence>
<protein>
    <submittedName>
        <fullName evidence="6">Transcription factor IIA, beta-barrel</fullName>
    </submittedName>
</protein>
<dbReference type="CDD" id="cd07976">
    <property type="entry name" value="TFIIA_alpha_beta_like"/>
    <property type="match status" value="1"/>
</dbReference>
<dbReference type="AlphaFoldDB" id="Q01EM7"/>
<dbReference type="SMART" id="SM01371">
    <property type="entry name" value="TFIIA"/>
    <property type="match status" value="1"/>
</dbReference>
<dbReference type="Gene3D" id="2.30.18.10">
    <property type="entry name" value="Transcription factor IIA (TFIIA), beta-barrel domain"/>
    <property type="match status" value="1"/>
</dbReference>
<evidence type="ECO:0000256" key="2">
    <source>
        <dbReference type="ARBA" id="ARBA00010059"/>
    </source>
</evidence>
<name>Q01EM7_OSTTA</name>
<evidence type="ECO:0000256" key="4">
    <source>
        <dbReference type="ARBA" id="ARBA00023242"/>
    </source>
</evidence>
<dbReference type="GO" id="GO:0006367">
    <property type="term" value="P:transcription initiation at RNA polymerase II promoter"/>
    <property type="evidence" value="ECO:0007669"/>
    <property type="project" value="InterPro"/>
</dbReference>
<dbReference type="RefSeq" id="XP_003074956.1">
    <property type="nucleotide sequence ID" value="XM_003074908.1"/>
</dbReference>
<dbReference type="SUPFAM" id="SSF50784">
    <property type="entry name" value="Transcription factor IIA (TFIIA), beta-barrel domain"/>
    <property type="match status" value="1"/>
</dbReference>
<keyword evidence="4" id="KW-0539">Nucleus</keyword>
<dbReference type="PANTHER" id="PTHR12694">
    <property type="entry name" value="TRANSCRIPTION INITIATION FACTOR IIA SUBUNIT 1"/>
    <property type="match status" value="1"/>
</dbReference>
<sequence length="179" mass="20033">MEIASQYKAVMREVIKNVAPDFIAEHVDFTILQQLEQSWERKLLQSGALSIFGADADTTLETSSKLIERGVNDNSSSPRTESQQTTQEETTGLEGNNSLKRKRESAGTQPVCQKDTESLSSDSEDNTLEMEPPTSNLVLSQFEKVARTKNKWKCSFKDGIMLLNGSEYVFGKANAEFLW</sequence>
<evidence type="ECO:0000256" key="5">
    <source>
        <dbReference type="SAM" id="MobiDB-lite"/>
    </source>
</evidence>
<organism evidence="6 7">
    <name type="scientific">Ostreococcus tauri</name>
    <name type="common">Marine green alga</name>
    <dbReference type="NCBI Taxonomy" id="70448"/>
    <lineage>
        <taxon>Eukaryota</taxon>
        <taxon>Viridiplantae</taxon>
        <taxon>Chlorophyta</taxon>
        <taxon>Mamiellophyceae</taxon>
        <taxon>Mamiellales</taxon>
        <taxon>Bathycoccaceae</taxon>
        <taxon>Ostreococcus</taxon>
    </lineage>
</organism>
<evidence type="ECO:0000256" key="3">
    <source>
        <dbReference type="ARBA" id="ARBA00023163"/>
    </source>
</evidence>
<comment type="similarity">
    <text evidence="2">Belongs to the TFIIA subunit 1 family.</text>
</comment>
<reference evidence="6 7" key="2">
    <citation type="journal article" date="2014" name="BMC Genomics">
        <title>An improved genome of the model marine alga Ostreococcus tauri unfolds by assessing Illumina de novo assemblies.</title>
        <authorList>
            <person name="Blanc-Mathieu R."/>
            <person name="Verhelst B."/>
            <person name="Derelle E."/>
            <person name="Rombauts S."/>
            <person name="Bouget F.Y."/>
            <person name="Carre I."/>
            <person name="Chateau A."/>
            <person name="Eyre-Walker A."/>
            <person name="Grimsley N."/>
            <person name="Moreau H."/>
            <person name="Piegu B."/>
            <person name="Rivals E."/>
            <person name="Schackwitz W."/>
            <person name="Van de Peer Y."/>
            <person name="Piganeau G."/>
        </authorList>
    </citation>
    <scope>NUCLEOTIDE SEQUENCE [LARGE SCALE GENOMIC DNA]</scope>
    <source>
        <strain evidence="7">OTTH 0595 / CCAP 157/2 / RCC745</strain>
    </source>
</reference>
<gene>
    <name evidence="6" type="ORF">OT_ostta02g01590</name>
</gene>
<dbReference type="STRING" id="70448.Q01EM7"/>
<dbReference type="OMA" id="ELHATWR"/>
<dbReference type="KEGG" id="ota:OT_ostta02g01590"/>
<feature type="region of interest" description="Disordered" evidence="5">
    <location>
        <begin position="67"/>
        <end position="135"/>
    </location>
</feature>
<dbReference type="SUPFAM" id="SSF47396">
    <property type="entry name" value="Transcription factor IIA (TFIIA), alpha-helical domain"/>
    <property type="match status" value="1"/>
</dbReference>
<keyword evidence="3" id="KW-0804">Transcription</keyword>
<dbReference type="InterPro" id="IPR009088">
    <property type="entry name" value="TFIIA_b-brl"/>
</dbReference>
<comment type="caution">
    <text evidence="6">The sequence shown here is derived from an EMBL/GenBank/DDBJ whole genome shotgun (WGS) entry which is preliminary data.</text>
</comment>